<evidence type="ECO:0000313" key="3">
    <source>
        <dbReference type="Proteomes" id="UP001500979"/>
    </source>
</evidence>
<evidence type="ECO:0008006" key="4">
    <source>
        <dbReference type="Google" id="ProtNLM"/>
    </source>
</evidence>
<comment type="caution">
    <text evidence="2">The sequence shown here is derived from an EMBL/GenBank/DDBJ whole genome shotgun (WGS) entry which is preliminary data.</text>
</comment>
<keyword evidence="1" id="KW-0472">Membrane</keyword>
<protein>
    <recommendedName>
        <fullName evidence="4">Sugar ABC transporter permease</fullName>
    </recommendedName>
</protein>
<evidence type="ECO:0000313" key="2">
    <source>
        <dbReference type="EMBL" id="GAA2809153.1"/>
    </source>
</evidence>
<evidence type="ECO:0000256" key="1">
    <source>
        <dbReference type="SAM" id="Phobius"/>
    </source>
</evidence>
<feature type="transmembrane region" description="Helical" evidence="1">
    <location>
        <begin position="25"/>
        <end position="46"/>
    </location>
</feature>
<keyword evidence="1" id="KW-0812">Transmembrane</keyword>
<keyword evidence="3" id="KW-1185">Reference proteome</keyword>
<sequence>MDVQPPPAPAFRGGVMRGGRAGGDFLIVFLLPLVMMALAVLVVLVFTKVYPF</sequence>
<organism evidence="2 3">
    <name type="scientific">Saccharopolyspora taberi</name>
    <dbReference type="NCBI Taxonomy" id="60895"/>
    <lineage>
        <taxon>Bacteria</taxon>
        <taxon>Bacillati</taxon>
        <taxon>Actinomycetota</taxon>
        <taxon>Actinomycetes</taxon>
        <taxon>Pseudonocardiales</taxon>
        <taxon>Pseudonocardiaceae</taxon>
        <taxon>Saccharopolyspora</taxon>
    </lineage>
</organism>
<keyword evidence="1" id="KW-1133">Transmembrane helix</keyword>
<gene>
    <name evidence="2" type="ORF">GCM10010470_50500</name>
</gene>
<dbReference type="EMBL" id="BAAAUX010000020">
    <property type="protein sequence ID" value="GAA2809153.1"/>
    <property type="molecule type" value="Genomic_DNA"/>
</dbReference>
<name>A0ABN3VIP6_9PSEU</name>
<dbReference type="Proteomes" id="UP001500979">
    <property type="component" value="Unassembled WGS sequence"/>
</dbReference>
<accession>A0ABN3VIP6</accession>
<reference evidence="2 3" key="1">
    <citation type="journal article" date="2019" name="Int. J. Syst. Evol. Microbiol.">
        <title>The Global Catalogue of Microorganisms (GCM) 10K type strain sequencing project: providing services to taxonomists for standard genome sequencing and annotation.</title>
        <authorList>
            <consortium name="The Broad Institute Genomics Platform"/>
            <consortium name="The Broad Institute Genome Sequencing Center for Infectious Disease"/>
            <person name="Wu L."/>
            <person name="Ma J."/>
        </authorList>
    </citation>
    <scope>NUCLEOTIDE SEQUENCE [LARGE SCALE GENOMIC DNA]</scope>
    <source>
        <strain evidence="2 3">JCM 9383</strain>
    </source>
</reference>
<proteinExistence type="predicted"/>